<dbReference type="PANTHER" id="PTHR32019">
    <property type="entry name" value="R3H DOMAIN-CONTAINING PROTEIN 4"/>
    <property type="match status" value="1"/>
</dbReference>
<dbReference type="GeneID" id="83212516"/>
<dbReference type="Proteomes" id="UP001234581">
    <property type="component" value="Unassembled WGS sequence"/>
</dbReference>
<sequence>MQTTTTSYPEHLAHNNGTSTIAIDNKDASSPDSSIPSTKPKRSKKRYWYPQRDSLARRNRLQMGKEGSRRRQRWDNNHFHDHPLASLVVPDDDDRLFMHTQPPFRWVTDDEQVMSILLDEDMDSMVYHHHHHHEYESYSKHIHQPAPLTRSMRHDLKKTNIPERLVYHYEDQIIAYLDEQDQDLVMVLDIADSFTRWVVHIMCSYYNLVSFTDHDYLGQQGQLLYIQQHASNPLVVPDRLFSDFLFCR</sequence>
<feature type="region of interest" description="Disordered" evidence="1">
    <location>
        <begin position="1"/>
        <end position="75"/>
    </location>
</feature>
<proteinExistence type="predicted"/>
<feature type="compositionally biased region" description="Basic and acidic residues" evidence="1">
    <location>
        <begin position="66"/>
        <end position="75"/>
    </location>
</feature>
<evidence type="ECO:0008006" key="4">
    <source>
        <dbReference type="Google" id="ProtNLM"/>
    </source>
</evidence>
<name>A0AAD7V594_9FUNG</name>
<accession>A0AAD7V594</accession>
<dbReference type="InterPro" id="IPR036867">
    <property type="entry name" value="R3H_dom_sf"/>
</dbReference>
<evidence type="ECO:0000256" key="1">
    <source>
        <dbReference type="SAM" id="MobiDB-lite"/>
    </source>
</evidence>
<dbReference type="RefSeq" id="XP_058343978.1">
    <property type="nucleotide sequence ID" value="XM_058485151.1"/>
</dbReference>
<reference evidence="2 3" key="1">
    <citation type="submission" date="2023-03" db="EMBL/GenBank/DDBJ databases">
        <title>Genome sequence of Lichtheimia ornata CBS 291.66.</title>
        <authorList>
            <person name="Mohabir J.T."/>
            <person name="Shea T.P."/>
            <person name="Kurbessoian T."/>
            <person name="Berby B."/>
            <person name="Fontaine J."/>
            <person name="Livny J."/>
            <person name="Gnirke A."/>
            <person name="Stajich J.E."/>
            <person name="Cuomo C.A."/>
        </authorList>
    </citation>
    <scope>NUCLEOTIDE SEQUENCE [LARGE SCALE GENOMIC DNA]</scope>
    <source>
        <strain evidence="2">CBS 291.66</strain>
    </source>
</reference>
<comment type="caution">
    <text evidence="2">The sequence shown here is derived from an EMBL/GenBank/DDBJ whole genome shotgun (WGS) entry which is preliminary data.</text>
</comment>
<dbReference type="GO" id="GO:0003676">
    <property type="term" value="F:nucleic acid binding"/>
    <property type="evidence" value="ECO:0007669"/>
    <property type="project" value="InterPro"/>
</dbReference>
<gene>
    <name evidence="2" type="ORF">O0I10_005103</name>
</gene>
<dbReference type="EMBL" id="JARTCD010000020">
    <property type="protein sequence ID" value="KAJ8659065.1"/>
    <property type="molecule type" value="Genomic_DNA"/>
</dbReference>
<dbReference type="AlphaFoldDB" id="A0AAD7V594"/>
<organism evidence="2 3">
    <name type="scientific">Lichtheimia ornata</name>
    <dbReference type="NCBI Taxonomy" id="688661"/>
    <lineage>
        <taxon>Eukaryota</taxon>
        <taxon>Fungi</taxon>
        <taxon>Fungi incertae sedis</taxon>
        <taxon>Mucoromycota</taxon>
        <taxon>Mucoromycotina</taxon>
        <taxon>Mucoromycetes</taxon>
        <taxon>Mucorales</taxon>
        <taxon>Lichtheimiaceae</taxon>
        <taxon>Lichtheimia</taxon>
    </lineage>
</organism>
<keyword evidence="3" id="KW-1185">Reference proteome</keyword>
<evidence type="ECO:0000313" key="2">
    <source>
        <dbReference type="EMBL" id="KAJ8659065.1"/>
    </source>
</evidence>
<dbReference type="PANTHER" id="PTHR32019:SF2">
    <property type="entry name" value="R3H DOMAIN-CONTAINING PROTEIN 4"/>
    <property type="match status" value="1"/>
</dbReference>
<evidence type="ECO:0000313" key="3">
    <source>
        <dbReference type="Proteomes" id="UP001234581"/>
    </source>
</evidence>
<protein>
    <recommendedName>
        <fullName evidence="4">R3H-associated N-terminal domain-containing protein</fullName>
    </recommendedName>
</protein>
<dbReference type="SUPFAM" id="SSF82708">
    <property type="entry name" value="R3H domain"/>
    <property type="match status" value="1"/>
</dbReference>
<dbReference type="InterPro" id="IPR039629">
    <property type="entry name" value="R3HDM4"/>
</dbReference>